<dbReference type="Proteomes" id="UP001189429">
    <property type="component" value="Unassembled WGS sequence"/>
</dbReference>
<sequence length="107" mass="11897">GRRKVPSPQRRRRGAHSRRAPRWAGGRAAAASGSAHPDRHWPEAGGPLLAERALDDPGAASLYHVHDTGLRPCHHEFVQERIRAQLLRQEIPTVRRCPRAPRCLGEG</sequence>
<feature type="non-terminal residue" evidence="2">
    <location>
        <position position="107"/>
    </location>
</feature>
<feature type="region of interest" description="Disordered" evidence="1">
    <location>
        <begin position="1"/>
        <end position="45"/>
    </location>
</feature>
<evidence type="ECO:0000313" key="3">
    <source>
        <dbReference type="Proteomes" id="UP001189429"/>
    </source>
</evidence>
<organism evidence="2 3">
    <name type="scientific">Prorocentrum cordatum</name>
    <dbReference type="NCBI Taxonomy" id="2364126"/>
    <lineage>
        <taxon>Eukaryota</taxon>
        <taxon>Sar</taxon>
        <taxon>Alveolata</taxon>
        <taxon>Dinophyceae</taxon>
        <taxon>Prorocentrales</taxon>
        <taxon>Prorocentraceae</taxon>
        <taxon>Prorocentrum</taxon>
    </lineage>
</organism>
<proteinExistence type="predicted"/>
<feature type="compositionally biased region" description="Low complexity" evidence="1">
    <location>
        <begin position="22"/>
        <end position="35"/>
    </location>
</feature>
<gene>
    <name evidence="2" type="ORF">PCOR1329_LOCUS8674</name>
</gene>
<accession>A0ABN9Q484</accession>
<evidence type="ECO:0000313" key="2">
    <source>
        <dbReference type="EMBL" id="CAK0800542.1"/>
    </source>
</evidence>
<keyword evidence="3" id="KW-1185">Reference proteome</keyword>
<dbReference type="EMBL" id="CAUYUJ010002390">
    <property type="protein sequence ID" value="CAK0800542.1"/>
    <property type="molecule type" value="Genomic_DNA"/>
</dbReference>
<name>A0ABN9Q484_9DINO</name>
<reference evidence="2" key="1">
    <citation type="submission" date="2023-10" db="EMBL/GenBank/DDBJ databases">
        <authorList>
            <person name="Chen Y."/>
            <person name="Shah S."/>
            <person name="Dougan E. K."/>
            <person name="Thang M."/>
            <person name="Chan C."/>
        </authorList>
    </citation>
    <scope>NUCLEOTIDE SEQUENCE [LARGE SCALE GENOMIC DNA]</scope>
</reference>
<protein>
    <submittedName>
        <fullName evidence="2">Uncharacterized protein</fullName>
    </submittedName>
</protein>
<evidence type="ECO:0000256" key="1">
    <source>
        <dbReference type="SAM" id="MobiDB-lite"/>
    </source>
</evidence>
<feature type="non-terminal residue" evidence="2">
    <location>
        <position position="1"/>
    </location>
</feature>
<comment type="caution">
    <text evidence="2">The sequence shown here is derived from an EMBL/GenBank/DDBJ whole genome shotgun (WGS) entry which is preliminary data.</text>
</comment>
<feature type="compositionally biased region" description="Basic residues" evidence="1">
    <location>
        <begin position="1"/>
        <end position="21"/>
    </location>
</feature>